<comment type="similarity">
    <text evidence="3">Belongs to the PMEI family.</text>
</comment>
<organism evidence="5 6">
    <name type="scientific">Fraxinus pennsylvanica</name>
    <dbReference type="NCBI Taxonomy" id="56036"/>
    <lineage>
        <taxon>Eukaryota</taxon>
        <taxon>Viridiplantae</taxon>
        <taxon>Streptophyta</taxon>
        <taxon>Embryophyta</taxon>
        <taxon>Tracheophyta</taxon>
        <taxon>Spermatophyta</taxon>
        <taxon>Magnoliopsida</taxon>
        <taxon>eudicotyledons</taxon>
        <taxon>Gunneridae</taxon>
        <taxon>Pentapetalae</taxon>
        <taxon>asterids</taxon>
        <taxon>lamiids</taxon>
        <taxon>Lamiales</taxon>
        <taxon>Oleaceae</taxon>
        <taxon>Oleeae</taxon>
        <taxon>Fraxinus</taxon>
    </lineage>
</organism>
<dbReference type="InterPro" id="IPR006501">
    <property type="entry name" value="Pectinesterase_inhib_dom"/>
</dbReference>
<feature type="domain" description="Pectinesterase inhibitor" evidence="4">
    <location>
        <begin position="2"/>
        <end position="144"/>
    </location>
</feature>
<accession>A0AAD2E619</accession>
<dbReference type="PANTHER" id="PTHR36710">
    <property type="entry name" value="PECTINESTERASE INHIBITOR-LIKE"/>
    <property type="match status" value="1"/>
</dbReference>
<dbReference type="InterPro" id="IPR052421">
    <property type="entry name" value="PCW_Enzyme_Inhibitor"/>
</dbReference>
<dbReference type="GO" id="GO:0046910">
    <property type="term" value="F:pectinesterase inhibitor activity"/>
    <property type="evidence" value="ECO:0007669"/>
    <property type="project" value="InterPro"/>
</dbReference>
<evidence type="ECO:0000256" key="3">
    <source>
        <dbReference type="ARBA" id="ARBA00038471"/>
    </source>
</evidence>
<name>A0AAD2E619_9LAMI</name>
<dbReference type="SMART" id="SM00856">
    <property type="entry name" value="PMEI"/>
    <property type="match status" value="1"/>
</dbReference>
<dbReference type="SUPFAM" id="SSF101148">
    <property type="entry name" value="Plant invertase/pectin methylesterase inhibitor"/>
    <property type="match status" value="1"/>
</dbReference>
<keyword evidence="2" id="KW-1015">Disulfide bond</keyword>
<dbReference type="AlphaFoldDB" id="A0AAD2E619"/>
<reference evidence="5" key="1">
    <citation type="submission" date="2023-05" db="EMBL/GenBank/DDBJ databases">
        <authorList>
            <person name="Huff M."/>
        </authorList>
    </citation>
    <scope>NUCLEOTIDE SEQUENCE</scope>
</reference>
<dbReference type="PANTHER" id="PTHR36710:SF4">
    <property type="entry name" value="PLANT INVERTASE_PECTIN METHYLESTERASE INHIBITOR SUPERFAMILY PROTEIN"/>
    <property type="match status" value="1"/>
</dbReference>
<dbReference type="EMBL" id="OU503049">
    <property type="protein sequence ID" value="CAI9776171.1"/>
    <property type="molecule type" value="Genomic_DNA"/>
</dbReference>
<keyword evidence="6" id="KW-1185">Reference proteome</keyword>
<dbReference type="NCBIfam" id="TIGR01614">
    <property type="entry name" value="PME_inhib"/>
    <property type="match status" value="1"/>
</dbReference>
<proteinExistence type="inferred from homology"/>
<evidence type="ECO:0000256" key="1">
    <source>
        <dbReference type="ARBA" id="ARBA00022729"/>
    </source>
</evidence>
<dbReference type="CDD" id="cd15797">
    <property type="entry name" value="PMEI"/>
    <property type="match status" value="1"/>
</dbReference>
<dbReference type="InterPro" id="IPR035513">
    <property type="entry name" value="Invertase/methylesterase_inhib"/>
</dbReference>
<dbReference type="Gene3D" id="1.20.140.40">
    <property type="entry name" value="Invertase/pectin methylesterase inhibitor family protein"/>
    <property type="match status" value="1"/>
</dbReference>
<gene>
    <name evidence="5" type="ORF">FPE_LOCUS23601</name>
</gene>
<dbReference type="Pfam" id="PF04043">
    <property type="entry name" value="PMEI"/>
    <property type="match status" value="1"/>
</dbReference>
<dbReference type="InterPro" id="IPR034086">
    <property type="entry name" value="PMEI_plant"/>
</dbReference>
<protein>
    <recommendedName>
        <fullName evidence="4">Pectinesterase inhibitor domain-containing protein</fullName>
    </recommendedName>
</protein>
<evidence type="ECO:0000313" key="6">
    <source>
        <dbReference type="Proteomes" id="UP000834106"/>
    </source>
</evidence>
<evidence type="ECO:0000256" key="2">
    <source>
        <dbReference type="ARBA" id="ARBA00023157"/>
    </source>
</evidence>
<evidence type="ECO:0000313" key="5">
    <source>
        <dbReference type="EMBL" id="CAI9776171.1"/>
    </source>
</evidence>
<keyword evidence="1" id="KW-0732">Signal</keyword>
<evidence type="ECO:0000259" key="4">
    <source>
        <dbReference type="SMART" id="SM00856"/>
    </source>
</evidence>
<sequence>MKASDLVSEICSKTRNSSECLYELRGEHGKNLSEMAQSLTFVAHVTALLANDTAQLCEKQEKNYLKRERCRSCVGNYVRIMDDLVEWKQSVNSGNYQNLLSKADAMSKEAESCDKNFEQPPSEPPQLVLTTKSFRDICSILVVVSYRLAGRII</sequence>
<dbReference type="Proteomes" id="UP000834106">
    <property type="component" value="Chromosome 14"/>
</dbReference>